<dbReference type="Proteomes" id="UP000236291">
    <property type="component" value="Unassembled WGS sequence"/>
</dbReference>
<evidence type="ECO:0000313" key="1">
    <source>
        <dbReference type="EMBL" id="PNX83710.1"/>
    </source>
</evidence>
<comment type="caution">
    <text evidence="1">The sequence shown here is derived from an EMBL/GenBank/DDBJ whole genome shotgun (WGS) entry which is preliminary data.</text>
</comment>
<evidence type="ECO:0000313" key="2">
    <source>
        <dbReference type="Proteomes" id="UP000236291"/>
    </source>
</evidence>
<sequence>MGQISSKDVDVFCQFITLLRNLLAGRIDARGVRAIVQGLCRGDTDLMLKLYNFPPKQYQTILPFQLSEMTG</sequence>
<reference evidence="1 2" key="1">
    <citation type="journal article" date="2014" name="Am. J. Bot.">
        <title>Genome assembly and annotation for red clover (Trifolium pratense; Fabaceae).</title>
        <authorList>
            <person name="Istvanek J."/>
            <person name="Jaros M."/>
            <person name="Krenek A."/>
            <person name="Repkova J."/>
        </authorList>
    </citation>
    <scope>NUCLEOTIDE SEQUENCE [LARGE SCALE GENOMIC DNA]</scope>
    <source>
        <strain evidence="2">cv. Tatra</strain>
        <tissue evidence="1">Young leaves</tissue>
    </source>
</reference>
<protein>
    <submittedName>
        <fullName evidence="1">Uncharacterized protein</fullName>
    </submittedName>
</protein>
<dbReference type="AlphaFoldDB" id="A0A2K3LYV4"/>
<name>A0A2K3LYV4_TRIPR</name>
<proteinExistence type="predicted"/>
<dbReference type="EMBL" id="ASHM01044753">
    <property type="protein sequence ID" value="PNX83710.1"/>
    <property type="molecule type" value="Genomic_DNA"/>
</dbReference>
<reference evidence="1 2" key="2">
    <citation type="journal article" date="2017" name="Front. Plant Sci.">
        <title>Gene Classification and Mining of Molecular Markers Useful in Red Clover (Trifolium pratense) Breeding.</title>
        <authorList>
            <person name="Istvanek J."/>
            <person name="Dluhosova J."/>
            <person name="Dluhos P."/>
            <person name="Patkova L."/>
            <person name="Nedelnik J."/>
            <person name="Repkova J."/>
        </authorList>
    </citation>
    <scope>NUCLEOTIDE SEQUENCE [LARGE SCALE GENOMIC DNA]</scope>
    <source>
        <strain evidence="2">cv. Tatra</strain>
        <tissue evidence="1">Young leaves</tissue>
    </source>
</reference>
<gene>
    <name evidence="1" type="ORF">L195_g039755</name>
</gene>
<accession>A0A2K3LYV4</accession>
<organism evidence="1 2">
    <name type="scientific">Trifolium pratense</name>
    <name type="common">Red clover</name>
    <dbReference type="NCBI Taxonomy" id="57577"/>
    <lineage>
        <taxon>Eukaryota</taxon>
        <taxon>Viridiplantae</taxon>
        <taxon>Streptophyta</taxon>
        <taxon>Embryophyta</taxon>
        <taxon>Tracheophyta</taxon>
        <taxon>Spermatophyta</taxon>
        <taxon>Magnoliopsida</taxon>
        <taxon>eudicotyledons</taxon>
        <taxon>Gunneridae</taxon>
        <taxon>Pentapetalae</taxon>
        <taxon>rosids</taxon>
        <taxon>fabids</taxon>
        <taxon>Fabales</taxon>
        <taxon>Fabaceae</taxon>
        <taxon>Papilionoideae</taxon>
        <taxon>50 kb inversion clade</taxon>
        <taxon>NPAAA clade</taxon>
        <taxon>Hologalegina</taxon>
        <taxon>IRL clade</taxon>
        <taxon>Trifolieae</taxon>
        <taxon>Trifolium</taxon>
    </lineage>
</organism>